<protein>
    <submittedName>
        <fullName evidence="2">Uncharacterized protein</fullName>
    </submittedName>
</protein>
<dbReference type="AlphaFoldDB" id="E8T4X6"/>
<evidence type="ECO:0000256" key="1">
    <source>
        <dbReference type="SAM" id="MobiDB-lite"/>
    </source>
</evidence>
<accession>E8T4X6</accession>
<dbReference type="STRING" id="648996.Theam_1549"/>
<dbReference type="EMBL" id="CP002444">
    <property type="protein sequence ID" value="ADU97508.1"/>
    <property type="molecule type" value="Genomic_DNA"/>
</dbReference>
<reference evidence="2" key="1">
    <citation type="submission" date="2011-01" db="EMBL/GenBank/DDBJ databases">
        <title>Complete sequence of chromosome of Thermovibrio ammonificans HB-1.</title>
        <authorList>
            <consortium name="US DOE Joint Genome Institute"/>
            <person name="Lucas S."/>
            <person name="Copeland A."/>
            <person name="Lapidus A."/>
            <person name="Cheng J.-F."/>
            <person name="Goodwin L."/>
            <person name="Pitluck S."/>
            <person name="Davenport K."/>
            <person name="Detter J.C."/>
            <person name="Han C."/>
            <person name="Tapia R."/>
            <person name="Land M."/>
            <person name="Hauser L."/>
            <person name="Kyrpides N."/>
            <person name="Ivanova N."/>
            <person name="Ovchinnikova G."/>
            <person name="Vetriani C."/>
            <person name="Woyke T."/>
        </authorList>
    </citation>
    <scope>NUCLEOTIDE SEQUENCE [LARGE SCALE GENOMIC DNA]</scope>
    <source>
        <strain evidence="2">HB-1</strain>
    </source>
</reference>
<name>E8T4X6_THEA1</name>
<sequence length="89" mass="10488">MERIKQELQSAYNRHRREGLSHEEALSRAIVEVREKHDSDSFKRALEEFLNSFKPENLTEADPVTALIEAAYEEYELLLPKVKALFKRK</sequence>
<dbReference type="OrthoDB" id="15505at2"/>
<feature type="region of interest" description="Disordered" evidence="1">
    <location>
        <begin position="1"/>
        <end position="21"/>
    </location>
</feature>
<keyword evidence="3" id="KW-1185">Reference proteome</keyword>
<dbReference type="Proteomes" id="UP000006362">
    <property type="component" value="Chromosome"/>
</dbReference>
<dbReference type="RefSeq" id="WP_013538294.1">
    <property type="nucleotide sequence ID" value="NC_014926.1"/>
</dbReference>
<dbReference type="eggNOG" id="ENOG502ZXJD">
    <property type="taxonomic scope" value="Bacteria"/>
</dbReference>
<evidence type="ECO:0000313" key="3">
    <source>
        <dbReference type="Proteomes" id="UP000006362"/>
    </source>
</evidence>
<organism evidence="2 3">
    <name type="scientific">Thermovibrio ammonificans (strain DSM 15698 / JCM 12110 / HB-1)</name>
    <dbReference type="NCBI Taxonomy" id="648996"/>
    <lineage>
        <taxon>Bacteria</taxon>
        <taxon>Pseudomonadati</taxon>
        <taxon>Aquificota</taxon>
        <taxon>Aquificia</taxon>
        <taxon>Desulfurobacteriales</taxon>
        <taxon>Desulfurobacteriaceae</taxon>
        <taxon>Thermovibrio</taxon>
    </lineage>
</organism>
<proteinExistence type="predicted"/>
<dbReference type="HOGENOM" id="CLU_2453613_0_0_0"/>
<evidence type="ECO:0000313" key="2">
    <source>
        <dbReference type="EMBL" id="ADU97508.1"/>
    </source>
</evidence>
<gene>
    <name evidence="2" type="ordered locus">Theam_1549</name>
</gene>
<dbReference type="KEGG" id="tam:Theam_1549"/>